<feature type="transmembrane region" description="Helical" evidence="1">
    <location>
        <begin position="147"/>
        <end position="173"/>
    </location>
</feature>
<dbReference type="AlphaFoldDB" id="A0AAN8Q2N8"/>
<gene>
    <name evidence="3" type="ORF">SNE40_002175</name>
    <name evidence="2" type="ORF">SNE40_006635</name>
</gene>
<keyword evidence="4" id="KW-1185">Reference proteome</keyword>
<feature type="transmembrane region" description="Helical" evidence="1">
    <location>
        <begin position="6"/>
        <end position="27"/>
    </location>
</feature>
<evidence type="ECO:0000313" key="2">
    <source>
        <dbReference type="EMBL" id="KAK6184103.1"/>
    </source>
</evidence>
<evidence type="ECO:0000313" key="4">
    <source>
        <dbReference type="Proteomes" id="UP001347796"/>
    </source>
</evidence>
<keyword evidence="1" id="KW-0472">Membrane</keyword>
<name>A0AAN8Q2N8_PATCE</name>
<proteinExistence type="predicted"/>
<comment type="caution">
    <text evidence="3">The sequence shown here is derived from an EMBL/GenBank/DDBJ whole genome shotgun (WGS) entry which is preliminary data.</text>
</comment>
<dbReference type="EMBL" id="JAZGQO010000002">
    <property type="protein sequence ID" value="KAK6190265.1"/>
    <property type="molecule type" value="Genomic_DNA"/>
</dbReference>
<accession>A0AAN8Q2N8</accession>
<dbReference type="EMBL" id="JAZGQO010000006">
    <property type="protein sequence ID" value="KAK6184103.1"/>
    <property type="molecule type" value="Genomic_DNA"/>
</dbReference>
<organism evidence="3 4">
    <name type="scientific">Patella caerulea</name>
    <name type="common">Rayed Mediterranean limpet</name>
    <dbReference type="NCBI Taxonomy" id="87958"/>
    <lineage>
        <taxon>Eukaryota</taxon>
        <taxon>Metazoa</taxon>
        <taxon>Spiralia</taxon>
        <taxon>Lophotrochozoa</taxon>
        <taxon>Mollusca</taxon>
        <taxon>Gastropoda</taxon>
        <taxon>Patellogastropoda</taxon>
        <taxon>Patelloidea</taxon>
        <taxon>Patellidae</taxon>
        <taxon>Patella</taxon>
    </lineage>
</organism>
<feature type="transmembrane region" description="Helical" evidence="1">
    <location>
        <begin position="70"/>
        <end position="90"/>
    </location>
</feature>
<sequence length="190" mass="20871">MAPSVSQIIVLVGGSVAFLLLTVGIFYPHWLKPFDKSDYTVPLFGAVYCIGDVCYSAAVVPVDYYYEPGWLMAGRILSCFGLFSVIGGMISQLLYMRWQTDLLHIMALILFATGGFFTFIVSFVFIAKFSKISAAYQVMRIQDSLTYNSLPVALILLASVTSIVTAVASGAIYKADRGMFLTCKRGSYLL</sequence>
<reference evidence="3 4" key="1">
    <citation type="submission" date="2024-01" db="EMBL/GenBank/DDBJ databases">
        <title>The genome of the rayed Mediterranean limpet Patella caerulea (Linnaeus, 1758).</title>
        <authorList>
            <person name="Anh-Thu Weber A."/>
            <person name="Halstead-Nussloch G."/>
        </authorList>
    </citation>
    <scope>NUCLEOTIDE SEQUENCE [LARGE SCALE GENOMIC DNA]</scope>
    <source>
        <strain evidence="3">AATW-2023a</strain>
        <tissue evidence="3">Whole specimen</tissue>
    </source>
</reference>
<evidence type="ECO:0000256" key="1">
    <source>
        <dbReference type="SAM" id="Phobius"/>
    </source>
</evidence>
<feature type="transmembrane region" description="Helical" evidence="1">
    <location>
        <begin position="102"/>
        <end position="127"/>
    </location>
</feature>
<feature type="transmembrane region" description="Helical" evidence="1">
    <location>
        <begin position="39"/>
        <end position="58"/>
    </location>
</feature>
<evidence type="ECO:0000313" key="3">
    <source>
        <dbReference type="EMBL" id="KAK6190265.1"/>
    </source>
</evidence>
<protein>
    <submittedName>
        <fullName evidence="3">Uncharacterized protein</fullName>
    </submittedName>
</protein>
<dbReference type="Proteomes" id="UP001347796">
    <property type="component" value="Unassembled WGS sequence"/>
</dbReference>
<keyword evidence="1" id="KW-0812">Transmembrane</keyword>
<keyword evidence="1" id="KW-1133">Transmembrane helix</keyword>